<dbReference type="Proteomes" id="UP000236592">
    <property type="component" value="Chromosome"/>
</dbReference>
<keyword evidence="3" id="KW-1185">Reference proteome</keyword>
<dbReference type="OrthoDB" id="9794147at2"/>
<evidence type="ECO:0000313" key="3">
    <source>
        <dbReference type="Proteomes" id="UP000236592"/>
    </source>
</evidence>
<evidence type="ECO:0000313" key="2">
    <source>
        <dbReference type="EMBL" id="AUS05731.1"/>
    </source>
</evidence>
<protein>
    <submittedName>
        <fullName evidence="2">YceI family protein</fullName>
    </submittedName>
</protein>
<feature type="domain" description="Lipid/polyisoprenoid-binding YceI-like" evidence="1">
    <location>
        <begin position="31"/>
        <end position="191"/>
    </location>
</feature>
<dbReference type="RefSeq" id="WP_102995739.1">
    <property type="nucleotide sequence ID" value="NZ_CP025938.1"/>
</dbReference>
<reference evidence="3" key="1">
    <citation type="submission" date="2018-01" db="EMBL/GenBank/DDBJ databases">
        <title>Complete genome of Tamlana sp. UJ94.</title>
        <authorList>
            <person name="Jung J."/>
            <person name="Chung D."/>
            <person name="Bae S.S."/>
            <person name="Baek K."/>
        </authorList>
    </citation>
    <scope>NUCLEOTIDE SEQUENCE [LARGE SCALE GENOMIC DNA]</scope>
    <source>
        <strain evidence="3">UJ94</strain>
    </source>
</reference>
<dbReference type="AlphaFoldDB" id="A0A2I7SIK8"/>
<proteinExistence type="predicted"/>
<name>A0A2I7SIK8_9FLAO</name>
<dbReference type="KEGG" id="taj:C1A40_09750"/>
<organism evidence="2 3">
    <name type="scientific">Pseudotamlana carrageenivorans</name>
    <dbReference type="NCBI Taxonomy" id="2069432"/>
    <lineage>
        <taxon>Bacteria</taxon>
        <taxon>Pseudomonadati</taxon>
        <taxon>Bacteroidota</taxon>
        <taxon>Flavobacteriia</taxon>
        <taxon>Flavobacteriales</taxon>
        <taxon>Flavobacteriaceae</taxon>
        <taxon>Pseudotamlana</taxon>
    </lineage>
</organism>
<dbReference type="EMBL" id="CP025938">
    <property type="protein sequence ID" value="AUS05731.1"/>
    <property type="molecule type" value="Genomic_DNA"/>
</dbReference>
<evidence type="ECO:0000259" key="1">
    <source>
        <dbReference type="Pfam" id="PF04264"/>
    </source>
</evidence>
<dbReference type="InterPro" id="IPR036761">
    <property type="entry name" value="TTHA0802/YceI-like_sf"/>
</dbReference>
<sequence length="198" mass="21644">MNTQNILKRLVSLIVVVGFTMNYSQAQMLTLENQKSQLTVFGSSNLHGWKVDAKTTHGSIGFNDLESCDITHLSIAVLTESLKGVKSGITETATETLKSDQYKYILFTLSEVTHVTAKGNGQFTVQTIGDLVIAGTSKTIPLDFNVNIKKGKVTLVGNAKLKLTSFNLTPPKALMGTIKAKDDIFLRFETNFSEPTIL</sequence>
<dbReference type="SUPFAM" id="SSF101874">
    <property type="entry name" value="YceI-like"/>
    <property type="match status" value="1"/>
</dbReference>
<gene>
    <name evidence="2" type="ORF">C1A40_09750</name>
</gene>
<dbReference type="Gene3D" id="2.40.128.110">
    <property type="entry name" value="Lipid/polyisoprenoid-binding, YceI-like"/>
    <property type="match status" value="1"/>
</dbReference>
<dbReference type="Pfam" id="PF04264">
    <property type="entry name" value="YceI"/>
    <property type="match status" value="1"/>
</dbReference>
<accession>A0A2I7SIK8</accession>
<dbReference type="InterPro" id="IPR007372">
    <property type="entry name" value="Lipid/polyisoprenoid-bd_YceI"/>
</dbReference>